<protein>
    <submittedName>
        <fullName evidence="1">DUF1116 domain-containing protein</fullName>
    </submittedName>
</protein>
<gene>
    <name evidence="1" type="ORF">OJ997_02625</name>
</gene>
<accession>A0A9X3SCX6</accession>
<dbReference type="Pfam" id="PF06545">
    <property type="entry name" value="AllG"/>
    <property type="match status" value="1"/>
</dbReference>
<organism evidence="1 2">
    <name type="scientific">Solirubrobacter phytolaccae</name>
    <dbReference type="NCBI Taxonomy" id="1404360"/>
    <lineage>
        <taxon>Bacteria</taxon>
        <taxon>Bacillati</taxon>
        <taxon>Actinomycetota</taxon>
        <taxon>Thermoleophilia</taxon>
        <taxon>Solirubrobacterales</taxon>
        <taxon>Solirubrobacteraceae</taxon>
        <taxon>Solirubrobacter</taxon>
    </lineage>
</organism>
<dbReference type="Gene3D" id="3.90.1710.10">
    <property type="entry name" value="Enterococcus faecalis V583 domain"/>
    <property type="match status" value="1"/>
</dbReference>
<dbReference type="AlphaFoldDB" id="A0A9X3SCX6"/>
<dbReference type="Proteomes" id="UP001147653">
    <property type="component" value="Unassembled WGS sequence"/>
</dbReference>
<proteinExistence type="predicted"/>
<dbReference type="Gene3D" id="1.10.10.660">
    <property type="entry name" value="conserved protein of unknown function from Enterococcus faecalis V583"/>
    <property type="match status" value="1"/>
</dbReference>
<reference evidence="1" key="1">
    <citation type="submission" date="2022-10" db="EMBL/GenBank/DDBJ databases">
        <title>The WGS of Solirubrobacter phytolaccae KCTC 29190.</title>
        <authorList>
            <person name="Jiang Z."/>
        </authorList>
    </citation>
    <scope>NUCLEOTIDE SEQUENCE</scope>
    <source>
        <strain evidence="1">KCTC 29190</strain>
    </source>
</reference>
<evidence type="ECO:0000313" key="1">
    <source>
        <dbReference type="EMBL" id="MDA0179177.1"/>
    </source>
</evidence>
<dbReference type="Gene3D" id="3.90.1700.10">
    <property type="entry name" value="v583 domain like"/>
    <property type="match status" value="1"/>
</dbReference>
<dbReference type="EMBL" id="JAPDDP010000003">
    <property type="protein sequence ID" value="MDA0179177.1"/>
    <property type="molecule type" value="Genomic_DNA"/>
</dbReference>
<keyword evidence="2" id="KW-1185">Reference proteome</keyword>
<dbReference type="RefSeq" id="WP_270023441.1">
    <property type="nucleotide sequence ID" value="NZ_JAPDDP010000003.1"/>
</dbReference>
<dbReference type="InterPro" id="IPR024033">
    <property type="entry name" value="OXTCase_su_AllG_h-dom"/>
</dbReference>
<name>A0A9X3SCX6_9ACTN</name>
<evidence type="ECO:0000313" key="2">
    <source>
        <dbReference type="Proteomes" id="UP001147653"/>
    </source>
</evidence>
<comment type="caution">
    <text evidence="1">The sequence shown here is derived from an EMBL/GenBank/DDBJ whole genome shotgun (WGS) entry which is preliminary data.</text>
</comment>
<sequence length="399" mass="41051">MNAALHTESDAVARLAAARPMVVDVVPASEISAHHAAGGVSHAGPPIEPERMCPPMRAALGSALWLEGVAETPAAALALVEDGEIPLTTNHDAGGVGPMAGVVNPSMPVWVARDEATGKVAWCPLNEGSGAVLRYGADGPEVLERLIWMKDVLAPELRRALDGAPLDLFDLHVQSIALGDEAHHRTEQGTALTLDALGIEQPEVRAFIAGNGQFFLNLAMLFSKLALDCAADVPGSPVLTAIARNGVEVGIRVSGLGDQWFVGPAALPAPAKLFPGYTPADMNPDLGDSAIVETYGLGALAVAASPISAPSVGLDVHAIDAIDTELRAIAAGESPDIRFPDGRAAILGIDARKVAATRLSPPVHTGIAHKQPGIGQIGGGVTHPPLQAFDLAVQALDAR</sequence>
<dbReference type="InterPro" id="IPR009499">
    <property type="entry name" value="AllG-like"/>
</dbReference>